<dbReference type="InterPro" id="IPR011330">
    <property type="entry name" value="Glyco_hydro/deAcase_b/a-brl"/>
</dbReference>
<dbReference type="SUPFAM" id="SSF88713">
    <property type="entry name" value="Glycoside hydrolase/deacetylase"/>
    <property type="match status" value="1"/>
</dbReference>
<dbReference type="Pfam" id="PF03746">
    <property type="entry name" value="LamB_YcsF"/>
    <property type="match status" value="1"/>
</dbReference>
<keyword evidence="2" id="KW-1185">Reference proteome</keyword>
<dbReference type="AlphaFoldDB" id="A0A7Z2ZPU1"/>
<dbReference type="EMBL" id="CP051680">
    <property type="protein sequence ID" value="QJD87544.1"/>
    <property type="molecule type" value="Genomic_DNA"/>
</dbReference>
<organism evidence="1 2">
    <name type="scientific">Cohnella herbarum</name>
    <dbReference type="NCBI Taxonomy" id="2728023"/>
    <lineage>
        <taxon>Bacteria</taxon>
        <taxon>Bacillati</taxon>
        <taxon>Bacillota</taxon>
        <taxon>Bacilli</taxon>
        <taxon>Bacillales</taxon>
        <taxon>Paenibacillaceae</taxon>
        <taxon>Cohnella</taxon>
    </lineage>
</organism>
<dbReference type="InterPro" id="IPR005501">
    <property type="entry name" value="LamB/YcsF/PxpA-like"/>
</dbReference>
<dbReference type="NCBIfam" id="NF003816">
    <property type="entry name" value="PRK05406.1-5"/>
    <property type="match status" value="1"/>
</dbReference>
<accession>A0A7Z2ZPU1</accession>
<proteinExistence type="predicted"/>
<name>A0A7Z2ZPU1_9BACL</name>
<dbReference type="NCBIfam" id="NF003814">
    <property type="entry name" value="PRK05406.1-3"/>
    <property type="match status" value="1"/>
</dbReference>
<evidence type="ECO:0000313" key="1">
    <source>
        <dbReference type="EMBL" id="QJD87544.1"/>
    </source>
</evidence>
<dbReference type="Proteomes" id="UP000502248">
    <property type="component" value="Chromosome"/>
</dbReference>
<sequence>MIAIDLNADMGEGFGAYDWGADDILLEYVSSANIACGFHAGDPHTMRKTVGSCLKRGVAIGAHPGLPDRLGFGRREMAVSPEEAGDFVLYQIGALQAFVKAAGGKLRHVKLHGALYHMAARDERLASAIVEAVQRTEPELMLFGPSGSKLHKAALESGVVFVTEGFADRAYLPNGELMPRNIPGAVLEHSEEIVRQAVSLATGGLVQTLCLHGDTPSAAEHARHIAQGLLKSGIPIEAP</sequence>
<dbReference type="RefSeq" id="WP_169283787.1">
    <property type="nucleotide sequence ID" value="NZ_CP051680.1"/>
</dbReference>
<reference evidence="1 2" key="1">
    <citation type="submission" date="2020-04" db="EMBL/GenBank/DDBJ databases">
        <title>Genome sequencing of novel species.</title>
        <authorList>
            <person name="Heo J."/>
            <person name="Kim S.-J."/>
            <person name="Kim J.-S."/>
            <person name="Hong S.-B."/>
            <person name="Kwon S.-W."/>
        </authorList>
    </citation>
    <scope>NUCLEOTIDE SEQUENCE [LARGE SCALE GENOMIC DNA]</scope>
    <source>
        <strain evidence="1 2">MFER-1</strain>
    </source>
</reference>
<dbReference type="PANTHER" id="PTHR30292:SF0">
    <property type="entry name" value="5-OXOPROLINASE SUBUNIT A"/>
    <property type="match status" value="1"/>
</dbReference>
<dbReference type="GO" id="GO:0005975">
    <property type="term" value="P:carbohydrate metabolic process"/>
    <property type="evidence" value="ECO:0007669"/>
    <property type="project" value="InterPro"/>
</dbReference>
<gene>
    <name evidence="1" type="ORF">HH215_33100</name>
</gene>
<dbReference type="PANTHER" id="PTHR30292">
    <property type="entry name" value="UNCHARACTERIZED PROTEIN YBGL-RELATED"/>
    <property type="match status" value="1"/>
</dbReference>
<evidence type="ECO:0000313" key="2">
    <source>
        <dbReference type="Proteomes" id="UP000502248"/>
    </source>
</evidence>
<dbReference type="Gene3D" id="3.20.20.370">
    <property type="entry name" value="Glycoside hydrolase/deacetylase"/>
    <property type="match status" value="1"/>
</dbReference>
<dbReference type="CDD" id="cd10787">
    <property type="entry name" value="LamB_YcsF_like"/>
    <property type="match status" value="1"/>
</dbReference>
<protein>
    <submittedName>
        <fullName evidence="1">5-oxoprolinase subunit PxpA</fullName>
    </submittedName>
</protein>
<dbReference type="KEGG" id="cheb:HH215_33100"/>